<sequence>MPAVPQLQLALVDVRDVAKAHVASMLSKEADGHRILVTAQPSFWFKDIARVLAKEFYRQGYSLPRFTVPYPLVWLYSFVDSQTKAILQRIGFEVKFDNSKAKKLLGLSFTDPAHSLVEMAYSMVERGIVPKKAGYRGPPSEKATSS</sequence>
<evidence type="ECO:0000313" key="2">
    <source>
        <dbReference type="WBParaSite" id="L893_g5974.t1"/>
    </source>
</evidence>
<dbReference type="InterPro" id="IPR051783">
    <property type="entry name" value="NAD(P)-dependent_oxidoreduct"/>
</dbReference>
<proteinExistence type="predicted"/>
<dbReference type="PANTHER" id="PTHR48079">
    <property type="entry name" value="PROTEIN YEEZ"/>
    <property type="match status" value="1"/>
</dbReference>
<dbReference type="GO" id="GO:0004029">
    <property type="term" value="F:aldehyde dehydrogenase (NAD+) activity"/>
    <property type="evidence" value="ECO:0007669"/>
    <property type="project" value="TreeGrafter"/>
</dbReference>
<dbReference type="PANTHER" id="PTHR48079:SF6">
    <property type="entry name" value="NAD(P)-BINDING DOMAIN-CONTAINING PROTEIN-RELATED"/>
    <property type="match status" value="1"/>
</dbReference>
<dbReference type="GO" id="GO:0005737">
    <property type="term" value="C:cytoplasm"/>
    <property type="evidence" value="ECO:0007669"/>
    <property type="project" value="TreeGrafter"/>
</dbReference>
<reference evidence="2" key="1">
    <citation type="submission" date="2016-11" db="UniProtKB">
        <authorList>
            <consortium name="WormBaseParasite"/>
        </authorList>
    </citation>
    <scope>IDENTIFICATION</scope>
</reference>
<name>A0A1I8AHZ0_9BILA</name>
<dbReference type="Gene3D" id="3.40.50.720">
    <property type="entry name" value="NAD(P)-binding Rossmann-like Domain"/>
    <property type="match status" value="1"/>
</dbReference>
<dbReference type="SUPFAM" id="SSF51735">
    <property type="entry name" value="NAD(P)-binding Rossmann-fold domains"/>
    <property type="match status" value="1"/>
</dbReference>
<dbReference type="InterPro" id="IPR036291">
    <property type="entry name" value="NAD(P)-bd_dom_sf"/>
</dbReference>
<evidence type="ECO:0000313" key="1">
    <source>
        <dbReference type="Proteomes" id="UP000095287"/>
    </source>
</evidence>
<accession>A0A1I8AHZ0</accession>
<dbReference type="WBParaSite" id="L893_g5974.t1">
    <property type="protein sequence ID" value="L893_g5974.t1"/>
    <property type="gene ID" value="L893_g5974"/>
</dbReference>
<keyword evidence="1" id="KW-1185">Reference proteome</keyword>
<organism evidence="1 2">
    <name type="scientific">Steinernema glaseri</name>
    <dbReference type="NCBI Taxonomy" id="37863"/>
    <lineage>
        <taxon>Eukaryota</taxon>
        <taxon>Metazoa</taxon>
        <taxon>Ecdysozoa</taxon>
        <taxon>Nematoda</taxon>
        <taxon>Chromadorea</taxon>
        <taxon>Rhabditida</taxon>
        <taxon>Tylenchina</taxon>
        <taxon>Panagrolaimomorpha</taxon>
        <taxon>Strongyloidoidea</taxon>
        <taxon>Steinernematidae</taxon>
        <taxon>Steinernema</taxon>
    </lineage>
</organism>
<protein>
    <submittedName>
        <fullName evidence="2">Cinnamoyl-CoA reductase</fullName>
    </submittedName>
</protein>
<dbReference type="AlphaFoldDB" id="A0A1I8AHZ0"/>
<dbReference type="Proteomes" id="UP000095287">
    <property type="component" value="Unplaced"/>
</dbReference>